<evidence type="ECO:0000256" key="12">
    <source>
        <dbReference type="ARBA" id="ARBA00039702"/>
    </source>
</evidence>
<feature type="transmembrane region" description="Helical" evidence="14">
    <location>
        <begin position="114"/>
        <end position="133"/>
    </location>
</feature>
<evidence type="ECO:0000256" key="9">
    <source>
        <dbReference type="ARBA" id="ARBA00023136"/>
    </source>
</evidence>
<evidence type="ECO:0000256" key="2">
    <source>
        <dbReference type="ARBA" id="ARBA00011738"/>
    </source>
</evidence>
<feature type="transmembrane region" description="Helical" evidence="14">
    <location>
        <begin position="256"/>
        <end position="277"/>
    </location>
</feature>
<feature type="transmembrane region" description="Helical" evidence="14">
    <location>
        <begin position="49"/>
        <end position="70"/>
    </location>
</feature>
<dbReference type="RefSeq" id="WP_023789225.1">
    <property type="nucleotide sequence ID" value="NC_022998.1"/>
</dbReference>
<dbReference type="GO" id="GO:0005886">
    <property type="term" value="C:plasma membrane"/>
    <property type="evidence" value="ECO:0007669"/>
    <property type="project" value="UniProtKB-SubCell"/>
</dbReference>
<dbReference type="GO" id="GO:0009401">
    <property type="term" value="P:phosphoenolpyruvate-dependent sugar phosphotransferase system"/>
    <property type="evidence" value="ECO:0007669"/>
    <property type="project" value="UniProtKB-KW"/>
</dbReference>
<name>V5RIA3_SPIAP</name>
<evidence type="ECO:0000256" key="13">
    <source>
        <dbReference type="ARBA" id="ARBA00042859"/>
    </source>
</evidence>
<dbReference type="STRING" id="1276258.SAPIS_v1c04390"/>
<keyword evidence="7 14" id="KW-0812">Transmembrane</keyword>
<dbReference type="OrthoDB" id="9796178at2"/>
<dbReference type="PANTHER" id="PTHR33843">
    <property type="entry name" value="ASCORBATE-SPECIFIC PTS SYSTEM EIIC COMPONENT"/>
    <property type="match status" value="1"/>
</dbReference>
<keyword evidence="4" id="KW-1003">Cell membrane</keyword>
<dbReference type="Proteomes" id="UP000018550">
    <property type="component" value="Chromosome"/>
</dbReference>
<feature type="transmembrane region" description="Helical" evidence="14">
    <location>
        <begin position="16"/>
        <end position="37"/>
    </location>
</feature>
<dbReference type="HOGENOM" id="CLU_031784_0_1_14"/>
<comment type="subcellular location">
    <subcellularLocation>
        <location evidence="1">Cell membrane</location>
        <topology evidence="1">Multi-pass membrane protein</topology>
    </subcellularLocation>
</comment>
<feature type="transmembrane region" description="Helical" evidence="14">
    <location>
        <begin position="174"/>
        <end position="196"/>
    </location>
</feature>
<keyword evidence="6" id="KW-0598">Phosphotransferase system</keyword>
<dbReference type="EMBL" id="CP006682">
    <property type="protein sequence ID" value="AHB36284.1"/>
    <property type="molecule type" value="Genomic_DNA"/>
</dbReference>
<gene>
    <name evidence="15" type="primary">ulaA</name>
    <name evidence="15" type="ORF">SAPIS_v1c04390</name>
</gene>
<sequence length="563" mass="60232">MNLLFFADYGSVGDGFLGFFKGFFGYPAILIGIFALVGSLIQRKKSSEVLISTLKTIIGFLIISGGAGVLSTTLGNLTSVIKNGFKLGSESGMDFIIPSNEAAMAWMTANIPDIMTSASIILILAMICNIILAKLSNLKYIYLTGHVAFYTSLALSIAMWMAGLKPMQNIQDTVIVLLSGSLFLGLYMVLSPAASAKLAAKIAGNENLALGHTGGFGVAISGIMGIGLLKLSKKQVLVSTENIRIPEKLKVLADNIVSLSLTMIVIYMTIMMIALGISGLDAFANKWDADGNATSWLIGNDSISKNVGNAIVYAFVQSLTFVAGIQIIIFGVKMFLGELIPAFSGIANKLIKGSKAAVEVQAFWPAAPNGVIFGFLASFFGGLVTFGILLGVHFSLRNGDSNLARYFPVVLPELFPHLFIGGTAAVFANYKGGIRGALIAPFIVGFIWAWFPVIYKDLGMVPSELTDQLLPNGEKAVMNSATFAEVDHIIAVIPFLLIKLNKWLWLGISVALFLAPIIISVVKNAFDKNKTNKTDVKTLKEEQIKDISLNTKDSKQVGEVNGV</sequence>
<keyword evidence="8 14" id="KW-1133">Transmembrane helix</keyword>
<evidence type="ECO:0000256" key="7">
    <source>
        <dbReference type="ARBA" id="ARBA00022692"/>
    </source>
</evidence>
<feature type="transmembrane region" description="Helical" evidence="14">
    <location>
        <begin position="503"/>
        <end position="522"/>
    </location>
</feature>
<dbReference type="Pfam" id="PF03611">
    <property type="entry name" value="EIIC-GAT"/>
    <property type="match status" value="1"/>
</dbReference>
<evidence type="ECO:0000256" key="10">
    <source>
        <dbReference type="ARBA" id="ARBA00037387"/>
    </source>
</evidence>
<comment type="subunit">
    <text evidence="2">Homodimer.</text>
</comment>
<feature type="transmembrane region" description="Helical" evidence="14">
    <location>
        <begin position="140"/>
        <end position="162"/>
    </location>
</feature>
<evidence type="ECO:0000313" key="15">
    <source>
        <dbReference type="EMBL" id="AHB36284.1"/>
    </source>
</evidence>
<feature type="transmembrane region" description="Helical" evidence="14">
    <location>
        <begin position="434"/>
        <end position="455"/>
    </location>
</feature>
<evidence type="ECO:0000256" key="8">
    <source>
        <dbReference type="ARBA" id="ARBA00022989"/>
    </source>
</evidence>
<evidence type="ECO:0000256" key="11">
    <source>
        <dbReference type="ARBA" id="ARBA00038218"/>
    </source>
</evidence>
<keyword evidence="16" id="KW-1185">Reference proteome</keyword>
<dbReference type="InterPro" id="IPR051562">
    <property type="entry name" value="Ascorbate-PTS_EIIC"/>
</dbReference>
<keyword evidence="3" id="KW-0813">Transport</keyword>
<dbReference type="eggNOG" id="COG3037">
    <property type="taxonomic scope" value="Bacteria"/>
</dbReference>
<dbReference type="PANTHER" id="PTHR33843:SF4">
    <property type="entry name" value="ASCORBATE-SPECIFIC PTS SYSTEM EIIC COMPONENT"/>
    <property type="match status" value="1"/>
</dbReference>
<keyword evidence="9 14" id="KW-0472">Membrane</keyword>
<protein>
    <recommendedName>
        <fullName evidence="12">Ascorbate-specific PTS system EIIC component</fullName>
    </recommendedName>
    <alternativeName>
        <fullName evidence="13">Ascorbate-specific permease IIC component UlaA</fullName>
    </alternativeName>
</protein>
<evidence type="ECO:0000256" key="5">
    <source>
        <dbReference type="ARBA" id="ARBA00022597"/>
    </source>
</evidence>
<feature type="transmembrane region" description="Helical" evidence="14">
    <location>
        <begin position="310"/>
        <end position="332"/>
    </location>
</feature>
<evidence type="ECO:0000256" key="3">
    <source>
        <dbReference type="ARBA" id="ARBA00022448"/>
    </source>
</evidence>
<dbReference type="InterPro" id="IPR004703">
    <property type="entry name" value="PTS_sugar-sp_permease"/>
</dbReference>
<proteinExistence type="inferred from homology"/>
<evidence type="ECO:0000256" key="14">
    <source>
        <dbReference type="SAM" id="Phobius"/>
    </source>
</evidence>
<keyword evidence="5" id="KW-0762">Sugar transport</keyword>
<dbReference type="KEGG" id="sapi:SAPIS_v1c04390"/>
<evidence type="ECO:0000256" key="4">
    <source>
        <dbReference type="ARBA" id="ARBA00022475"/>
    </source>
</evidence>
<feature type="transmembrane region" description="Helical" evidence="14">
    <location>
        <begin position="406"/>
        <end position="428"/>
    </location>
</feature>
<evidence type="ECO:0000256" key="1">
    <source>
        <dbReference type="ARBA" id="ARBA00004651"/>
    </source>
</evidence>
<accession>V5RIA3</accession>
<comment type="similarity">
    <text evidence="11">Belongs to the UlaA family.</text>
</comment>
<feature type="transmembrane region" description="Helical" evidence="14">
    <location>
        <begin position="476"/>
        <end position="497"/>
    </location>
</feature>
<evidence type="ECO:0000313" key="16">
    <source>
        <dbReference type="Proteomes" id="UP000018550"/>
    </source>
</evidence>
<evidence type="ECO:0000256" key="6">
    <source>
        <dbReference type="ARBA" id="ARBA00022683"/>
    </source>
</evidence>
<comment type="function">
    <text evidence="10">The phosphoenolpyruvate-dependent sugar phosphotransferase system (sugar PTS), a major carbohydrate active transport system, catalyzes the phosphorylation of incoming sugar substrates concomitantly with their translocation across the cell membrane. The enzyme II UlaABC PTS system is involved in ascorbate transport.</text>
</comment>
<dbReference type="PATRIC" id="fig|1276258.3.peg.440"/>
<dbReference type="AlphaFoldDB" id="V5RIA3"/>
<feature type="transmembrane region" description="Helical" evidence="14">
    <location>
        <begin position="208"/>
        <end position="229"/>
    </location>
</feature>
<reference evidence="15 16" key="1">
    <citation type="journal article" date="2014" name="Genome Announc.">
        <title>Complete Genome Sequence of Spiroplasma apis B31T (ATCC 33834), a Bacterium Associated with May Disease of Honeybees (Apis mellifera).</title>
        <authorList>
            <person name="Ku C."/>
            <person name="Lo W.S."/>
            <person name="Chen L.L."/>
            <person name="Kuo C.H."/>
        </authorList>
    </citation>
    <scope>NUCLEOTIDE SEQUENCE [LARGE SCALE GENOMIC DNA]</scope>
    <source>
        <strain evidence="15">B31</strain>
    </source>
</reference>
<organism evidence="15 16">
    <name type="scientific">Spiroplasma apis B31</name>
    <dbReference type="NCBI Taxonomy" id="1276258"/>
    <lineage>
        <taxon>Bacteria</taxon>
        <taxon>Bacillati</taxon>
        <taxon>Mycoplasmatota</taxon>
        <taxon>Mollicutes</taxon>
        <taxon>Entomoplasmatales</taxon>
        <taxon>Spiroplasmataceae</taxon>
        <taxon>Spiroplasma</taxon>
    </lineage>
</organism>
<feature type="transmembrane region" description="Helical" evidence="14">
    <location>
        <begin position="371"/>
        <end position="394"/>
    </location>
</feature>